<keyword evidence="3" id="KW-1185">Reference proteome</keyword>
<organism evidence="2 3">
    <name type="scientific">Candidatus Methylocalor cossyra</name>
    <dbReference type="NCBI Taxonomy" id="3108543"/>
    <lineage>
        <taxon>Bacteria</taxon>
        <taxon>Pseudomonadati</taxon>
        <taxon>Pseudomonadota</taxon>
        <taxon>Gammaproteobacteria</taxon>
        <taxon>Methylococcales</taxon>
        <taxon>Methylococcaceae</taxon>
        <taxon>Candidatus Methylocalor</taxon>
    </lineage>
</organism>
<keyword evidence="1" id="KW-0540">Nuclease</keyword>
<dbReference type="SUPFAM" id="SSF50118">
    <property type="entry name" value="Cell growth inhibitor/plasmid maintenance toxic component"/>
    <property type="match status" value="1"/>
</dbReference>
<dbReference type="PANTHER" id="PTHR33988">
    <property type="entry name" value="ENDORIBONUCLEASE MAZF-RELATED"/>
    <property type="match status" value="1"/>
</dbReference>
<evidence type="ECO:0000256" key="1">
    <source>
        <dbReference type="PIRNR" id="PIRNR033490"/>
    </source>
</evidence>
<name>A0ABM9NKA4_9GAMM</name>
<dbReference type="RefSeq" id="WP_348757596.1">
    <property type="nucleotide sequence ID" value="NZ_OZ026884.1"/>
</dbReference>
<comment type="similarity">
    <text evidence="1">Belongs to the PemK/MazF family.</text>
</comment>
<dbReference type="Gene3D" id="2.30.30.110">
    <property type="match status" value="1"/>
</dbReference>
<dbReference type="EC" id="3.1.-.-" evidence="1"/>
<dbReference type="InterPro" id="IPR003477">
    <property type="entry name" value="PemK-like"/>
</dbReference>
<proteinExistence type="inferred from homology"/>
<sequence length="117" mass="12903">MVEVMRRGEIWVANLNPNKGGEIGKIRPVLVLQNDAVTGQGLRTVLVAPLTSKLRVEFEPLRVPIAARDRLLRDCHIMLEHLRAIDRSRFGEGPLAALTAEEMAVVEKSLLGVLGMV</sequence>
<keyword evidence="1 2" id="KW-0378">Hydrolase</keyword>
<dbReference type="EMBL" id="OZ026884">
    <property type="protein sequence ID" value="CAL1241065.1"/>
    <property type="molecule type" value="Genomic_DNA"/>
</dbReference>
<dbReference type="PANTHER" id="PTHR33988:SF2">
    <property type="entry name" value="ENDORIBONUCLEASE MAZF"/>
    <property type="match status" value="1"/>
</dbReference>
<dbReference type="InterPro" id="IPR011067">
    <property type="entry name" value="Plasmid_toxin/cell-grow_inhib"/>
</dbReference>
<reference evidence="2 3" key="1">
    <citation type="submission" date="2024-04" db="EMBL/GenBank/DDBJ databases">
        <authorList>
            <person name="Cremers G."/>
        </authorList>
    </citation>
    <scope>NUCLEOTIDE SEQUENCE [LARGE SCALE GENOMIC DNA]</scope>
    <source>
        <strain evidence="2">MeCH1-AG</strain>
    </source>
</reference>
<dbReference type="Proteomes" id="UP001497493">
    <property type="component" value="Chromosome"/>
</dbReference>
<protein>
    <recommendedName>
        <fullName evidence="1">mRNA interferase</fullName>
        <ecNumber evidence="1">3.1.-.-</ecNumber>
    </recommendedName>
</protein>
<evidence type="ECO:0000313" key="2">
    <source>
        <dbReference type="EMBL" id="CAL1241065.1"/>
    </source>
</evidence>
<keyword evidence="1" id="KW-0255">Endonuclease</keyword>
<accession>A0ABM9NKA4</accession>
<dbReference type="GO" id="GO:0016787">
    <property type="term" value="F:hydrolase activity"/>
    <property type="evidence" value="ECO:0007669"/>
    <property type="project" value="UniProtKB-KW"/>
</dbReference>
<dbReference type="Pfam" id="PF02452">
    <property type="entry name" value="PemK_toxin"/>
    <property type="match status" value="1"/>
</dbReference>
<evidence type="ECO:0000313" key="3">
    <source>
        <dbReference type="Proteomes" id="UP001497493"/>
    </source>
</evidence>
<gene>
    <name evidence="2" type="ORF">MECH1_V1_2289</name>
</gene>
<dbReference type="PIRSF" id="PIRSF033490">
    <property type="entry name" value="MazF"/>
    <property type="match status" value="1"/>
</dbReference>
<comment type="function">
    <text evidence="1">Toxic component of a type II toxin-antitoxin (TA) system.</text>
</comment>